<evidence type="ECO:0000313" key="2">
    <source>
        <dbReference type="Proteomes" id="UP001516400"/>
    </source>
</evidence>
<sequence>MFYQQDGAPPTKQEFGENWIATNGSIRWLARSPDFTPLDFFVSGYLKNCVYATAPTTRADLEDRVRRAIGSIRPEQLTSVTRNLQERIQMCVDNNGQHFEQFL</sequence>
<evidence type="ECO:0000313" key="1">
    <source>
        <dbReference type="EMBL" id="KAL3273264.1"/>
    </source>
</evidence>
<dbReference type="PANTHER" id="PTHR47326">
    <property type="entry name" value="TRANSPOSABLE ELEMENT TC3 TRANSPOSASE-LIKE PROTEIN"/>
    <property type="match status" value="1"/>
</dbReference>
<organism evidence="1 2">
    <name type="scientific">Cryptolaemus montrouzieri</name>
    <dbReference type="NCBI Taxonomy" id="559131"/>
    <lineage>
        <taxon>Eukaryota</taxon>
        <taxon>Metazoa</taxon>
        <taxon>Ecdysozoa</taxon>
        <taxon>Arthropoda</taxon>
        <taxon>Hexapoda</taxon>
        <taxon>Insecta</taxon>
        <taxon>Pterygota</taxon>
        <taxon>Neoptera</taxon>
        <taxon>Endopterygota</taxon>
        <taxon>Coleoptera</taxon>
        <taxon>Polyphaga</taxon>
        <taxon>Cucujiformia</taxon>
        <taxon>Coccinelloidea</taxon>
        <taxon>Coccinellidae</taxon>
        <taxon>Scymninae</taxon>
        <taxon>Scymnini</taxon>
        <taxon>Cryptolaemus</taxon>
    </lineage>
</organism>
<dbReference type="AlphaFoldDB" id="A0ABD2N3Q8"/>
<accession>A0ABD2N3Q8</accession>
<dbReference type="PANTHER" id="PTHR47326:SF1">
    <property type="entry name" value="HTH PSQ-TYPE DOMAIN-CONTAINING PROTEIN"/>
    <property type="match status" value="1"/>
</dbReference>
<keyword evidence="2" id="KW-1185">Reference proteome</keyword>
<name>A0ABD2N3Q8_9CUCU</name>
<gene>
    <name evidence="1" type="ORF">HHI36_014718</name>
</gene>
<protein>
    <submittedName>
        <fullName evidence="1">Uncharacterized protein</fullName>
    </submittedName>
</protein>
<proteinExistence type="predicted"/>
<dbReference type="Gene3D" id="3.30.420.10">
    <property type="entry name" value="Ribonuclease H-like superfamily/Ribonuclease H"/>
    <property type="match status" value="1"/>
</dbReference>
<reference evidence="1 2" key="1">
    <citation type="journal article" date="2021" name="BMC Biol.">
        <title>Horizontally acquired antibacterial genes associated with adaptive radiation of ladybird beetles.</title>
        <authorList>
            <person name="Li H.S."/>
            <person name="Tang X.F."/>
            <person name="Huang Y.H."/>
            <person name="Xu Z.Y."/>
            <person name="Chen M.L."/>
            <person name="Du X.Y."/>
            <person name="Qiu B.Y."/>
            <person name="Chen P.T."/>
            <person name="Zhang W."/>
            <person name="Slipinski A."/>
            <person name="Escalona H.E."/>
            <person name="Waterhouse R.M."/>
            <person name="Zwick A."/>
            <person name="Pang H."/>
        </authorList>
    </citation>
    <scope>NUCLEOTIDE SEQUENCE [LARGE SCALE GENOMIC DNA]</scope>
    <source>
        <strain evidence="1">SYSU2018</strain>
    </source>
</reference>
<dbReference type="EMBL" id="JABFTP020000062">
    <property type="protein sequence ID" value="KAL3273264.1"/>
    <property type="molecule type" value="Genomic_DNA"/>
</dbReference>
<comment type="caution">
    <text evidence="1">The sequence shown here is derived from an EMBL/GenBank/DDBJ whole genome shotgun (WGS) entry which is preliminary data.</text>
</comment>
<dbReference type="Proteomes" id="UP001516400">
    <property type="component" value="Unassembled WGS sequence"/>
</dbReference>
<dbReference type="InterPro" id="IPR036397">
    <property type="entry name" value="RNaseH_sf"/>
</dbReference>